<dbReference type="RefSeq" id="WP_017514574.1">
    <property type="nucleotide sequence ID" value="NZ_CP026546.1"/>
</dbReference>
<dbReference type="AlphaFoldDB" id="A0A2L0XD39"/>
<gene>
    <name evidence="1" type="ORF">DDF84_032975</name>
</gene>
<accession>A0A2L0XD39</accession>
<proteinExistence type="predicted"/>
<name>A0A2L0XD39_9BURK</name>
<geneLocation type="plasmid" evidence="1">
    <name>p1</name>
</geneLocation>
<evidence type="ECO:0000313" key="2">
    <source>
        <dbReference type="Proteomes" id="UP000253772"/>
    </source>
</evidence>
<protein>
    <submittedName>
        <fullName evidence="1">XRE family transcriptional regulator</fullName>
    </submittedName>
</protein>
<dbReference type="OrthoDB" id="6857200at2"/>
<dbReference type="GeneID" id="60825061"/>
<evidence type="ECO:0000313" key="1">
    <source>
        <dbReference type="EMBL" id="QBP14517.1"/>
    </source>
</evidence>
<dbReference type="Proteomes" id="UP000253772">
    <property type="component" value="Plasmid p1"/>
</dbReference>
<dbReference type="EMBL" id="CP037902">
    <property type="protein sequence ID" value="QBP14517.1"/>
    <property type="molecule type" value="Genomic_DNA"/>
</dbReference>
<keyword evidence="1" id="KW-0614">Plasmid</keyword>
<sequence>MQTGLRLYQAIIDQSQALGIDFDAAAHSCGVGADLLMSCFDEPTHTKPHDLYDVLTRRRIDAISSFLDCSGFRVFLLADVFKWEDYSLISGSGLFAGPSTADVTRANEAALYLHSVVSADVFGSPEFIVGEFIAATWSKTLAEACTKVAVSYRKLLAWKNGVATPELSDIEEIKLMASAMEVGTPMVMGGLGLLKYEDFLLHGTRIDIEHELNAALEVEIW</sequence>
<reference evidence="1 2" key="1">
    <citation type="submission" date="2019-03" db="EMBL/GenBank/DDBJ databases">
        <title>Comparative insights into the high quality Complete genome sequence of highly metal resistant Cupriavidus metallidurans strain BS1 isolated from a gold-copper mine.</title>
        <authorList>
            <person name="Mazhar H.S."/>
            <person name="Rensing C."/>
        </authorList>
    </citation>
    <scope>NUCLEOTIDE SEQUENCE [LARGE SCALE GENOMIC DNA]</scope>
    <source>
        <strain evidence="1 2">BS1</strain>
        <plasmid evidence="1 2">p1</plasmid>
    </source>
</reference>
<organism evidence="1 2">
    <name type="scientific">Cupriavidus metallidurans</name>
    <dbReference type="NCBI Taxonomy" id="119219"/>
    <lineage>
        <taxon>Bacteria</taxon>
        <taxon>Pseudomonadati</taxon>
        <taxon>Pseudomonadota</taxon>
        <taxon>Betaproteobacteria</taxon>
        <taxon>Burkholderiales</taxon>
        <taxon>Burkholderiaceae</taxon>
        <taxon>Cupriavidus</taxon>
    </lineage>
</organism>